<evidence type="ECO:0000256" key="1">
    <source>
        <dbReference type="ARBA" id="ARBA00022490"/>
    </source>
</evidence>
<accession>A0A8J3EIN0</accession>
<dbReference type="GO" id="GO:0005737">
    <property type="term" value="C:cytoplasm"/>
    <property type="evidence" value="ECO:0007669"/>
    <property type="project" value="UniProtKB-SubCell"/>
</dbReference>
<organism evidence="3 4">
    <name type="scientific">Compostibacillus humi</name>
    <dbReference type="NCBI Taxonomy" id="1245525"/>
    <lineage>
        <taxon>Bacteria</taxon>
        <taxon>Bacillati</taxon>
        <taxon>Bacillota</taxon>
        <taxon>Bacilli</taxon>
        <taxon>Bacillales</taxon>
        <taxon>Bacillaceae</taxon>
        <taxon>Compostibacillus</taxon>
    </lineage>
</organism>
<keyword evidence="1 2" id="KW-0963">Cytoplasm</keyword>
<protein>
    <recommendedName>
        <fullName evidence="2">UPF0298 protein GCM10010978_09100</fullName>
    </recommendedName>
</protein>
<dbReference type="AlphaFoldDB" id="A0A8J3EIN0"/>
<dbReference type="PIRSF" id="PIRSF031653">
    <property type="entry name" value="UCP031653"/>
    <property type="match status" value="1"/>
</dbReference>
<dbReference type="RefSeq" id="WP_188391190.1">
    <property type="nucleotide sequence ID" value="NZ_BMEV01000011.1"/>
</dbReference>
<reference evidence="3" key="1">
    <citation type="journal article" date="2014" name="Int. J. Syst. Evol. Microbiol.">
        <title>Complete genome sequence of Corynebacterium casei LMG S-19264T (=DSM 44701T), isolated from a smear-ripened cheese.</title>
        <authorList>
            <consortium name="US DOE Joint Genome Institute (JGI-PGF)"/>
            <person name="Walter F."/>
            <person name="Albersmeier A."/>
            <person name="Kalinowski J."/>
            <person name="Ruckert C."/>
        </authorList>
    </citation>
    <scope>NUCLEOTIDE SEQUENCE</scope>
    <source>
        <strain evidence="3">CGMCC 1.12360</strain>
    </source>
</reference>
<evidence type="ECO:0000313" key="3">
    <source>
        <dbReference type="EMBL" id="GGH72293.1"/>
    </source>
</evidence>
<evidence type="ECO:0000313" key="4">
    <source>
        <dbReference type="Proteomes" id="UP000602050"/>
    </source>
</evidence>
<dbReference type="Pfam" id="PF09902">
    <property type="entry name" value="DUF2129"/>
    <property type="match status" value="1"/>
</dbReference>
<name>A0A8J3EIN0_9BACI</name>
<dbReference type="InterPro" id="IPR016979">
    <property type="entry name" value="DUF2129"/>
</dbReference>
<dbReference type="NCBIfam" id="NF002777">
    <property type="entry name" value="PRK02886.1"/>
    <property type="match status" value="1"/>
</dbReference>
<comment type="subcellular location">
    <subcellularLocation>
        <location evidence="2">Cytoplasm</location>
    </subcellularLocation>
</comment>
<dbReference type="Proteomes" id="UP000602050">
    <property type="component" value="Unassembled WGS sequence"/>
</dbReference>
<reference evidence="3" key="2">
    <citation type="submission" date="2020-09" db="EMBL/GenBank/DDBJ databases">
        <authorList>
            <person name="Sun Q."/>
            <person name="Zhou Y."/>
        </authorList>
    </citation>
    <scope>NUCLEOTIDE SEQUENCE</scope>
    <source>
        <strain evidence="3">CGMCC 1.12360</strain>
    </source>
</reference>
<dbReference type="HAMAP" id="MF_01126">
    <property type="entry name" value="UPF0298"/>
    <property type="match status" value="1"/>
</dbReference>
<comment type="caution">
    <text evidence="3">The sequence shown here is derived from an EMBL/GenBank/DDBJ whole genome shotgun (WGS) entry which is preliminary data.</text>
</comment>
<evidence type="ECO:0000256" key="2">
    <source>
        <dbReference type="HAMAP-Rule" id="MF_01126"/>
    </source>
</evidence>
<sequence>MKISRQGLIVWFHHMRDLKQIRRYGNLIYASRKLKYAVLYVNQSDIEEIERKLANLPFVSRLERSYRPFLRTNFENAKPDKAKQYDYKMGI</sequence>
<comment type="similarity">
    <text evidence="2">Belongs to the UPF0298 family.</text>
</comment>
<dbReference type="EMBL" id="BMEV01000011">
    <property type="protein sequence ID" value="GGH72293.1"/>
    <property type="molecule type" value="Genomic_DNA"/>
</dbReference>
<gene>
    <name evidence="3" type="ORF">GCM10010978_09100</name>
</gene>
<keyword evidence="4" id="KW-1185">Reference proteome</keyword>
<proteinExistence type="inferred from homology"/>